<comment type="caution">
    <text evidence="1">The sequence shown here is derived from an EMBL/GenBank/DDBJ whole genome shotgun (WGS) entry which is preliminary data.</text>
</comment>
<dbReference type="AlphaFoldDB" id="A0AAN7PC11"/>
<proteinExistence type="predicted"/>
<name>A0AAN7PC11_9COLE</name>
<gene>
    <name evidence="1" type="ORF">RN001_004727</name>
</gene>
<dbReference type="EMBL" id="JARPUR010000002">
    <property type="protein sequence ID" value="KAK4881408.1"/>
    <property type="molecule type" value="Genomic_DNA"/>
</dbReference>
<evidence type="ECO:0000313" key="1">
    <source>
        <dbReference type="EMBL" id="KAK4881408.1"/>
    </source>
</evidence>
<keyword evidence="2" id="KW-1185">Reference proteome</keyword>
<accession>A0AAN7PC11</accession>
<protein>
    <submittedName>
        <fullName evidence="1">Uncharacterized protein</fullName>
    </submittedName>
</protein>
<organism evidence="1 2">
    <name type="scientific">Aquatica leii</name>
    <dbReference type="NCBI Taxonomy" id="1421715"/>
    <lineage>
        <taxon>Eukaryota</taxon>
        <taxon>Metazoa</taxon>
        <taxon>Ecdysozoa</taxon>
        <taxon>Arthropoda</taxon>
        <taxon>Hexapoda</taxon>
        <taxon>Insecta</taxon>
        <taxon>Pterygota</taxon>
        <taxon>Neoptera</taxon>
        <taxon>Endopterygota</taxon>
        <taxon>Coleoptera</taxon>
        <taxon>Polyphaga</taxon>
        <taxon>Elateriformia</taxon>
        <taxon>Elateroidea</taxon>
        <taxon>Lampyridae</taxon>
        <taxon>Luciolinae</taxon>
        <taxon>Aquatica</taxon>
    </lineage>
</organism>
<dbReference type="Proteomes" id="UP001353858">
    <property type="component" value="Unassembled WGS sequence"/>
</dbReference>
<sequence>MTLIQNLKYLDLPPIEEEDDTVENDLQENTSNVNVHEEPTDTVLEQTVKDLSNVETKILSKLKTRNDLHR</sequence>
<reference evidence="2" key="1">
    <citation type="submission" date="2023-01" db="EMBL/GenBank/DDBJ databases">
        <title>Key to firefly adult light organ development and bioluminescence: homeobox transcription factors regulate luciferase expression and transportation to peroxisome.</title>
        <authorList>
            <person name="Fu X."/>
        </authorList>
    </citation>
    <scope>NUCLEOTIDE SEQUENCE [LARGE SCALE GENOMIC DNA]</scope>
</reference>
<evidence type="ECO:0000313" key="2">
    <source>
        <dbReference type="Proteomes" id="UP001353858"/>
    </source>
</evidence>